<name>A0AAD6XCD4_9AGAR</name>
<reference evidence="3" key="1">
    <citation type="submission" date="2023-03" db="EMBL/GenBank/DDBJ databases">
        <title>Massive genome expansion in bonnet fungi (Mycena s.s.) driven by repeated elements and novel gene families across ecological guilds.</title>
        <authorList>
            <consortium name="Lawrence Berkeley National Laboratory"/>
            <person name="Harder C.B."/>
            <person name="Miyauchi S."/>
            <person name="Viragh M."/>
            <person name="Kuo A."/>
            <person name="Thoen E."/>
            <person name="Andreopoulos B."/>
            <person name="Lu D."/>
            <person name="Skrede I."/>
            <person name="Drula E."/>
            <person name="Henrissat B."/>
            <person name="Morin E."/>
            <person name="Kohler A."/>
            <person name="Barry K."/>
            <person name="LaButti K."/>
            <person name="Morin E."/>
            <person name="Salamov A."/>
            <person name="Lipzen A."/>
            <person name="Mereny Z."/>
            <person name="Hegedus B."/>
            <person name="Baldrian P."/>
            <person name="Stursova M."/>
            <person name="Weitz H."/>
            <person name="Taylor A."/>
            <person name="Grigoriev I.V."/>
            <person name="Nagy L.G."/>
            <person name="Martin F."/>
            <person name="Kauserud H."/>
        </authorList>
    </citation>
    <scope>NUCLEOTIDE SEQUENCE</scope>
    <source>
        <strain evidence="3">CBHHK200</strain>
    </source>
</reference>
<dbReference type="AlphaFoldDB" id="A0AAD6XCD4"/>
<accession>A0AAD6XCD4</accession>
<sequence>MQPKSLLLAFIAGYFLNSPATTTARLGRPGLRVSLIVSLFAQCVSADAQDFVSPAGDPEDLVQRPHDLHDGGRGRHEDVVAEESVIDMSELKALLGAVVHSVTALQDDLEKTAKTRKQRLSVEGLTFADEMTEDLKRAFEDVVEELKVAFTVVDETRTRAHEEIIGLALDKIGIALLAVCNKYNIKEQSARIHWETIRPPIESMMLLLGVLCFTQIVATIL</sequence>
<feature type="chain" id="PRO_5041939068" evidence="2">
    <location>
        <begin position="47"/>
        <end position="221"/>
    </location>
</feature>
<feature type="region of interest" description="Disordered" evidence="1">
    <location>
        <begin position="54"/>
        <end position="74"/>
    </location>
</feature>
<protein>
    <submittedName>
        <fullName evidence="3">Uncharacterized protein</fullName>
    </submittedName>
</protein>
<keyword evidence="2" id="KW-0732">Signal</keyword>
<comment type="caution">
    <text evidence="3">The sequence shown here is derived from an EMBL/GenBank/DDBJ whole genome shotgun (WGS) entry which is preliminary data.</text>
</comment>
<evidence type="ECO:0000313" key="4">
    <source>
        <dbReference type="Proteomes" id="UP001218188"/>
    </source>
</evidence>
<organism evidence="3 4">
    <name type="scientific">Mycena alexandri</name>
    <dbReference type="NCBI Taxonomy" id="1745969"/>
    <lineage>
        <taxon>Eukaryota</taxon>
        <taxon>Fungi</taxon>
        <taxon>Dikarya</taxon>
        <taxon>Basidiomycota</taxon>
        <taxon>Agaricomycotina</taxon>
        <taxon>Agaricomycetes</taxon>
        <taxon>Agaricomycetidae</taxon>
        <taxon>Agaricales</taxon>
        <taxon>Marasmiineae</taxon>
        <taxon>Mycenaceae</taxon>
        <taxon>Mycena</taxon>
    </lineage>
</organism>
<feature type="compositionally biased region" description="Basic and acidic residues" evidence="1">
    <location>
        <begin position="61"/>
        <end position="74"/>
    </location>
</feature>
<feature type="signal peptide" evidence="2">
    <location>
        <begin position="1"/>
        <end position="46"/>
    </location>
</feature>
<keyword evidence="4" id="KW-1185">Reference proteome</keyword>
<dbReference type="EMBL" id="JARJCM010000006">
    <property type="protein sequence ID" value="KAJ7044737.1"/>
    <property type="molecule type" value="Genomic_DNA"/>
</dbReference>
<proteinExistence type="predicted"/>
<evidence type="ECO:0000313" key="3">
    <source>
        <dbReference type="EMBL" id="KAJ7044737.1"/>
    </source>
</evidence>
<evidence type="ECO:0000256" key="1">
    <source>
        <dbReference type="SAM" id="MobiDB-lite"/>
    </source>
</evidence>
<evidence type="ECO:0000256" key="2">
    <source>
        <dbReference type="SAM" id="SignalP"/>
    </source>
</evidence>
<dbReference type="Proteomes" id="UP001218188">
    <property type="component" value="Unassembled WGS sequence"/>
</dbReference>
<gene>
    <name evidence="3" type="ORF">C8F04DRAFT_595624</name>
</gene>